<comment type="caution">
    <text evidence="2">The sequence shown here is derived from an EMBL/GenBank/DDBJ whole genome shotgun (WGS) entry which is preliminary data.</text>
</comment>
<reference evidence="2 3" key="1">
    <citation type="submission" date="2019-12" db="EMBL/GenBank/DDBJ databases">
        <title>A genome sequence resource for the geographically widespread anthracnose pathogen Colletotrichum asianum.</title>
        <authorList>
            <person name="Meng Y."/>
        </authorList>
    </citation>
    <scope>NUCLEOTIDE SEQUENCE [LARGE SCALE GENOMIC DNA]</scope>
    <source>
        <strain evidence="2 3">ICMP 18580</strain>
    </source>
</reference>
<feature type="compositionally biased region" description="Basic and acidic residues" evidence="1">
    <location>
        <begin position="29"/>
        <end position="44"/>
    </location>
</feature>
<feature type="region of interest" description="Disordered" evidence="1">
    <location>
        <begin position="29"/>
        <end position="75"/>
    </location>
</feature>
<proteinExistence type="predicted"/>
<evidence type="ECO:0000256" key="1">
    <source>
        <dbReference type="SAM" id="MobiDB-lite"/>
    </source>
</evidence>
<dbReference type="Proteomes" id="UP000434172">
    <property type="component" value="Unassembled WGS sequence"/>
</dbReference>
<sequence length="75" mass="8602">MLHPMELRLCTGLKGQVWMVLCGIDVGETRGEQETERRDDERKRAVFGQLKQPLPYQSQGSRPFAPSDDDVRRDA</sequence>
<dbReference type="EMBL" id="WOWK01000001">
    <property type="protein sequence ID" value="KAF0332209.1"/>
    <property type="molecule type" value="Genomic_DNA"/>
</dbReference>
<evidence type="ECO:0000313" key="3">
    <source>
        <dbReference type="Proteomes" id="UP000434172"/>
    </source>
</evidence>
<protein>
    <submittedName>
        <fullName evidence="2">Uncharacterized protein</fullName>
    </submittedName>
</protein>
<dbReference type="AlphaFoldDB" id="A0A8H3WS98"/>
<keyword evidence="3" id="KW-1185">Reference proteome</keyword>
<gene>
    <name evidence="2" type="ORF">GQ607_000225</name>
</gene>
<organism evidence="2 3">
    <name type="scientific">Colletotrichum asianum</name>
    <dbReference type="NCBI Taxonomy" id="702518"/>
    <lineage>
        <taxon>Eukaryota</taxon>
        <taxon>Fungi</taxon>
        <taxon>Dikarya</taxon>
        <taxon>Ascomycota</taxon>
        <taxon>Pezizomycotina</taxon>
        <taxon>Sordariomycetes</taxon>
        <taxon>Hypocreomycetidae</taxon>
        <taxon>Glomerellales</taxon>
        <taxon>Glomerellaceae</taxon>
        <taxon>Colletotrichum</taxon>
        <taxon>Colletotrichum gloeosporioides species complex</taxon>
    </lineage>
</organism>
<name>A0A8H3WS98_9PEZI</name>
<evidence type="ECO:0000313" key="2">
    <source>
        <dbReference type="EMBL" id="KAF0332209.1"/>
    </source>
</evidence>
<accession>A0A8H3WS98</accession>